<keyword evidence="1" id="KW-0472">Membrane</keyword>
<evidence type="ECO:0000313" key="3">
    <source>
        <dbReference type="Proteomes" id="UP000614410"/>
    </source>
</evidence>
<dbReference type="Proteomes" id="UP000614410">
    <property type="component" value="Unassembled WGS sequence"/>
</dbReference>
<feature type="transmembrane region" description="Helical" evidence="1">
    <location>
        <begin position="25"/>
        <end position="47"/>
    </location>
</feature>
<protein>
    <submittedName>
        <fullName evidence="2">Uncharacterized protein</fullName>
    </submittedName>
</protein>
<keyword evidence="1" id="KW-1133">Transmembrane helix</keyword>
<reference evidence="2 3" key="1">
    <citation type="submission" date="2020-10" db="EMBL/GenBank/DDBJ databases">
        <title>Ca. Dormibacterota MAGs.</title>
        <authorList>
            <person name="Montgomery K."/>
        </authorList>
    </citation>
    <scope>NUCLEOTIDE SEQUENCE [LARGE SCALE GENOMIC DNA]</scope>
    <source>
        <strain evidence="2">Mitchell_Peninsula_5</strain>
    </source>
</reference>
<comment type="caution">
    <text evidence="2">The sequence shown here is derived from an EMBL/GenBank/DDBJ whole genome shotgun (WGS) entry which is preliminary data.</text>
</comment>
<dbReference type="AlphaFoldDB" id="A0A934KMG8"/>
<gene>
    <name evidence="2" type="ORF">JF887_03610</name>
</gene>
<dbReference type="EMBL" id="JAEKNN010000017">
    <property type="protein sequence ID" value="MBJ7608505.1"/>
    <property type="molecule type" value="Genomic_DNA"/>
</dbReference>
<accession>A0A934KMG8</accession>
<organism evidence="2 3">
    <name type="scientific">Candidatus Amunia macphersoniae</name>
    <dbReference type="NCBI Taxonomy" id="3127014"/>
    <lineage>
        <taxon>Bacteria</taxon>
        <taxon>Bacillati</taxon>
        <taxon>Candidatus Dormiibacterota</taxon>
        <taxon>Candidatus Dormibacteria</taxon>
        <taxon>Candidatus Aeolococcales</taxon>
        <taxon>Candidatus Aeolococcaceae</taxon>
        <taxon>Candidatus Amunia</taxon>
    </lineage>
</organism>
<keyword evidence="1" id="KW-0812">Transmembrane</keyword>
<proteinExistence type="predicted"/>
<evidence type="ECO:0000313" key="2">
    <source>
        <dbReference type="EMBL" id="MBJ7608505.1"/>
    </source>
</evidence>
<sequence>MKVAPGRASSLVHRGWRRLVTMPRAARLALIGLVVAGGFVGVVLPLFSNGGAPRAEIAGSLPESARAGSQVRIDIAVDNVGDSIIYPVCVALSGDGATLLSANFQGLDQVAASANRVCGGQLTGQETISITLVFTLNHRGNTDVRLVPQQGATVIGPLFRGTVAVS</sequence>
<name>A0A934KMG8_9BACT</name>
<evidence type="ECO:0000256" key="1">
    <source>
        <dbReference type="SAM" id="Phobius"/>
    </source>
</evidence>